<evidence type="ECO:0000259" key="1">
    <source>
        <dbReference type="Pfam" id="PF18029"/>
    </source>
</evidence>
<evidence type="ECO:0000313" key="2">
    <source>
        <dbReference type="EMBL" id="PFG29936.1"/>
    </source>
</evidence>
<dbReference type="EMBL" id="PDJE01000001">
    <property type="protein sequence ID" value="PFG29936.1"/>
    <property type="molecule type" value="Genomic_DNA"/>
</dbReference>
<dbReference type="InterPro" id="IPR029068">
    <property type="entry name" value="Glyas_Bleomycin-R_OHBP_Dase"/>
</dbReference>
<evidence type="ECO:0000313" key="3">
    <source>
        <dbReference type="Proteomes" id="UP000221369"/>
    </source>
</evidence>
<organism evidence="2 3">
    <name type="scientific">Paramicrobacterium agarici</name>
    <dbReference type="NCBI Taxonomy" id="630514"/>
    <lineage>
        <taxon>Bacteria</taxon>
        <taxon>Bacillati</taxon>
        <taxon>Actinomycetota</taxon>
        <taxon>Actinomycetes</taxon>
        <taxon>Micrococcales</taxon>
        <taxon>Microbacteriaceae</taxon>
        <taxon>Paramicrobacterium</taxon>
    </lineage>
</organism>
<dbReference type="AlphaFoldDB" id="A0A2A9DU95"/>
<protein>
    <recommendedName>
        <fullName evidence="1">Glyoxalase-like domain-containing protein</fullName>
    </recommendedName>
</protein>
<name>A0A2A9DU95_9MICO</name>
<dbReference type="SUPFAM" id="SSF54593">
    <property type="entry name" value="Glyoxalase/Bleomycin resistance protein/Dihydroxybiphenyl dioxygenase"/>
    <property type="match status" value="1"/>
</dbReference>
<proteinExistence type="predicted"/>
<dbReference type="PANTHER" id="PTHR35908:SF1">
    <property type="entry name" value="CONSERVED PROTEIN"/>
    <property type="match status" value="1"/>
</dbReference>
<dbReference type="Gene3D" id="3.10.180.10">
    <property type="entry name" value="2,3-Dihydroxybiphenyl 1,2-Dioxygenase, domain 1"/>
    <property type="match status" value="1"/>
</dbReference>
<dbReference type="Pfam" id="PF18029">
    <property type="entry name" value="Glyoxalase_6"/>
    <property type="match status" value="1"/>
</dbReference>
<dbReference type="InterPro" id="IPR041581">
    <property type="entry name" value="Glyoxalase_6"/>
</dbReference>
<keyword evidence="3" id="KW-1185">Reference proteome</keyword>
<feature type="domain" description="Glyoxalase-like" evidence="1">
    <location>
        <begin position="5"/>
        <end position="145"/>
    </location>
</feature>
<sequence length="146" mass="16701">MVCFQMVIDCSDPELLARFWAEALHYQLEPPPEGFDDWNEYWRSVGVSEDELGVGFDSIIDPEGDGPRIWFQIVPEKKSLKNRLHLDVNASGGRKVPMPERKRRIDDEAERLTALGATVIRVLETEGLDHYAIAMRDPEGNEFDIN</sequence>
<dbReference type="Proteomes" id="UP000221369">
    <property type="component" value="Unassembled WGS sequence"/>
</dbReference>
<accession>A0A2A9DU95</accession>
<comment type="caution">
    <text evidence="2">The sequence shown here is derived from an EMBL/GenBank/DDBJ whole genome shotgun (WGS) entry which is preliminary data.</text>
</comment>
<gene>
    <name evidence="2" type="ORF">ATJ78_0855</name>
</gene>
<reference evidence="2 3" key="1">
    <citation type="submission" date="2017-10" db="EMBL/GenBank/DDBJ databases">
        <title>Sequencing the genomes of 1000 actinobacteria strains.</title>
        <authorList>
            <person name="Klenk H.-P."/>
        </authorList>
    </citation>
    <scope>NUCLEOTIDE SEQUENCE [LARGE SCALE GENOMIC DNA]</scope>
    <source>
        <strain evidence="2 3">DSM 21798</strain>
    </source>
</reference>
<dbReference type="PANTHER" id="PTHR35908">
    <property type="entry name" value="HYPOTHETICAL FUSION PROTEIN"/>
    <property type="match status" value="1"/>
</dbReference>